<keyword evidence="2" id="KW-1185">Reference proteome</keyword>
<dbReference type="AlphaFoldDB" id="A0A1J4KRM3"/>
<reference evidence="1" key="1">
    <citation type="submission" date="2016-10" db="EMBL/GenBank/DDBJ databases">
        <authorList>
            <person name="Benchimol M."/>
            <person name="Almeida L.G."/>
            <person name="Vasconcelos A.T."/>
            <person name="Perreira-Neves A."/>
            <person name="Rosa I.A."/>
            <person name="Tasca T."/>
            <person name="Bogo M.R."/>
            <person name="de Souza W."/>
        </authorList>
    </citation>
    <scope>NUCLEOTIDE SEQUENCE [LARGE SCALE GENOMIC DNA]</scope>
    <source>
        <strain evidence="1">K</strain>
    </source>
</reference>
<dbReference type="SUPFAM" id="SSF48371">
    <property type="entry name" value="ARM repeat"/>
    <property type="match status" value="1"/>
</dbReference>
<dbReference type="GeneID" id="94834562"/>
<name>A0A1J4KRM3_9EUKA</name>
<dbReference type="Proteomes" id="UP000179807">
    <property type="component" value="Unassembled WGS sequence"/>
</dbReference>
<comment type="caution">
    <text evidence="1">The sequence shown here is derived from an EMBL/GenBank/DDBJ whole genome shotgun (WGS) entry which is preliminary data.</text>
</comment>
<evidence type="ECO:0000313" key="2">
    <source>
        <dbReference type="Proteomes" id="UP000179807"/>
    </source>
</evidence>
<evidence type="ECO:0000313" key="1">
    <source>
        <dbReference type="EMBL" id="OHT12318.1"/>
    </source>
</evidence>
<dbReference type="VEuPathDB" id="TrichDB:TRFO_17901"/>
<gene>
    <name evidence="1" type="ORF">TRFO_17901</name>
</gene>
<accession>A0A1J4KRM3</accession>
<proteinExistence type="predicted"/>
<dbReference type="RefSeq" id="XP_068365454.1">
    <property type="nucleotide sequence ID" value="XM_068499858.1"/>
</dbReference>
<organism evidence="1 2">
    <name type="scientific">Tritrichomonas foetus</name>
    <dbReference type="NCBI Taxonomy" id="1144522"/>
    <lineage>
        <taxon>Eukaryota</taxon>
        <taxon>Metamonada</taxon>
        <taxon>Parabasalia</taxon>
        <taxon>Tritrichomonadida</taxon>
        <taxon>Tritrichomonadidae</taxon>
        <taxon>Tritrichomonas</taxon>
    </lineage>
</organism>
<dbReference type="EMBL" id="MLAK01000566">
    <property type="protein sequence ID" value="OHT12318.1"/>
    <property type="molecule type" value="Genomic_DNA"/>
</dbReference>
<dbReference type="InterPro" id="IPR016024">
    <property type="entry name" value="ARM-type_fold"/>
</dbReference>
<sequence length="864" mass="98906">MDPSAIERIAQAISPQADISQPVVQECRQMYQQLASTSQSIPMLLQVFDQVPSIPGKMVILRIVNARLVKYWNTIPQQEIQDIYLPFFFYQMPPEKIQSYQSPEISLNVAQIQAIIASHYFPERIPNLWDIVSSFEITHFLYFVGAFYIYTSMPSLQNLQQMQSIRAFMIENNVDQMIFGKICEGLNNQKAHPVLKALTGYTHWGSNEWYGNQQVLPMVLNYMNDPQFIPLVTCIFRRLGQDCLNVLNIFNPANIFQNMMNQQNPNLLSPMATLIATLFGNAYTNPDVMGLFDHLNFLLMNSQPPKLDFICTTYYYLIFQYQGNLPNLIKPIFEKTKALFSGRTDIIHDDNTTCKPLANLFTLIASMNMNYLAQFLTDIANQQNFMEDDSLVSAVYMIIAFSTIDNQLRKMLVANFFEKCPEFSINSPDQCFKFYFYFCAVAALQLNHESQDDVIFFANIFNKILSNFGVLFNFPLLITAIKKITTNQKHIIPPQDPYQGIIMNLLKAPQQDAPIIAANLIDGTNIGLIPVIIQEITAQMNANPNEQITPVTKALNLFSNIKIELPPECAGPIFQFLNNAISVISQSSSDEALFYYHKTQAIIAAHYVNEAYQFLSQVYSNRMFFSKQSFSGFYFLVAKVITLHSAKNDDISWTYEMIPNLINSFAEILTQGANTESSLELEQFEELGENFYLMMSSYINANRTNNPEIYVKPLIQSFVSALLSGYKRPECFQKIVDVLFLFTINNYPVQLLIPDIFIPLMGFVFDPNYDPASSRYRSLMASVIRLHSVFLHKQAGDILKEKMNEFCSLVGAYQSAQQLDNYLTMLSNVDSNFSQVSIPPFTVFYHQITLERNRNTWNPVPPQQ</sequence>
<protein>
    <submittedName>
        <fullName evidence="1">Uncharacterized protein</fullName>
    </submittedName>
</protein>